<keyword evidence="2" id="KW-1185">Reference proteome</keyword>
<name>A0A139A9H8_GONPJ</name>
<evidence type="ECO:0000313" key="1">
    <source>
        <dbReference type="EMBL" id="KXS13334.1"/>
    </source>
</evidence>
<evidence type="ECO:0000313" key="2">
    <source>
        <dbReference type="Proteomes" id="UP000070544"/>
    </source>
</evidence>
<proteinExistence type="predicted"/>
<organism evidence="1 2">
    <name type="scientific">Gonapodya prolifera (strain JEL478)</name>
    <name type="common">Monoblepharis prolifera</name>
    <dbReference type="NCBI Taxonomy" id="1344416"/>
    <lineage>
        <taxon>Eukaryota</taxon>
        <taxon>Fungi</taxon>
        <taxon>Fungi incertae sedis</taxon>
        <taxon>Chytridiomycota</taxon>
        <taxon>Chytridiomycota incertae sedis</taxon>
        <taxon>Monoblepharidomycetes</taxon>
        <taxon>Monoblepharidales</taxon>
        <taxon>Gonapodyaceae</taxon>
        <taxon>Gonapodya</taxon>
    </lineage>
</organism>
<sequence>MPSLSEVFQSMVDAVRLAPSNYSAVFTGTCLGMRAGGGMDSLVDAQKRLNFTVTRPVVVASGLSRCTHGYVLSAWGALRMATSLPLDGPIDHSFNHGGPKSGRRGDAVSIYHMEPAVLIQKGDLPHSDIRVDERRRRRRLAEHAAAVDWR</sequence>
<dbReference type="OrthoDB" id="2358375at2759"/>
<gene>
    <name evidence="1" type="ORF">M427DRAFT_58851</name>
</gene>
<accession>A0A139A9H8</accession>
<reference evidence="1 2" key="1">
    <citation type="journal article" date="2015" name="Genome Biol. Evol.">
        <title>Phylogenomic analyses indicate that early fungi evolved digesting cell walls of algal ancestors of land plants.</title>
        <authorList>
            <person name="Chang Y."/>
            <person name="Wang S."/>
            <person name="Sekimoto S."/>
            <person name="Aerts A.L."/>
            <person name="Choi C."/>
            <person name="Clum A."/>
            <person name="LaButti K.M."/>
            <person name="Lindquist E.A."/>
            <person name="Yee Ngan C."/>
            <person name="Ohm R.A."/>
            <person name="Salamov A.A."/>
            <person name="Grigoriev I.V."/>
            <person name="Spatafora J.W."/>
            <person name="Berbee M.L."/>
        </authorList>
    </citation>
    <scope>NUCLEOTIDE SEQUENCE [LARGE SCALE GENOMIC DNA]</scope>
    <source>
        <strain evidence="1 2">JEL478</strain>
    </source>
</reference>
<dbReference type="AlphaFoldDB" id="A0A139A9H8"/>
<dbReference type="Proteomes" id="UP000070544">
    <property type="component" value="Unassembled WGS sequence"/>
</dbReference>
<dbReference type="EMBL" id="KQ965780">
    <property type="protein sequence ID" value="KXS13334.1"/>
    <property type="molecule type" value="Genomic_DNA"/>
</dbReference>
<protein>
    <submittedName>
        <fullName evidence="1">Uncharacterized protein</fullName>
    </submittedName>
</protein>